<reference evidence="1" key="1">
    <citation type="submission" date="2018-05" db="EMBL/GenBank/DDBJ databases">
        <title>Draft genome of Mucuna pruriens seed.</title>
        <authorList>
            <person name="Nnadi N.E."/>
            <person name="Vos R."/>
            <person name="Hasami M.H."/>
            <person name="Devisetty U.K."/>
            <person name="Aguiy J.C."/>
        </authorList>
    </citation>
    <scope>NUCLEOTIDE SEQUENCE [LARGE SCALE GENOMIC DNA]</scope>
    <source>
        <strain evidence="1">JCA_2017</strain>
    </source>
</reference>
<comment type="caution">
    <text evidence="1">The sequence shown here is derived from an EMBL/GenBank/DDBJ whole genome shotgun (WGS) entry which is preliminary data.</text>
</comment>
<dbReference type="Proteomes" id="UP000257109">
    <property type="component" value="Unassembled WGS sequence"/>
</dbReference>
<feature type="non-terminal residue" evidence="1">
    <location>
        <position position="1"/>
    </location>
</feature>
<feature type="non-terminal residue" evidence="1">
    <location>
        <position position="82"/>
    </location>
</feature>
<dbReference type="AlphaFoldDB" id="A0A371ESW7"/>
<evidence type="ECO:0008006" key="3">
    <source>
        <dbReference type="Google" id="ProtNLM"/>
    </source>
</evidence>
<dbReference type="EMBL" id="QJKJ01012292">
    <property type="protein sequence ID" value="RDX69029.1"/>
    <property type="molecule type" value="Genomic_DNA"/>
</dbReference>
<name>A0A371ESW7_MUCPR</name>
<keyword evidence="2" id="KW-1185">Reference proteome</keyword>
<evidence type="ECO:0000313" key="1">
    <source>
        <dbReference type="EMBL" id="RDX69029.1"/>
    </source>
</evidence>
<sequence length="82" mass="9500">ENQLWLFGPDSFGVLQLSKEFLIHSDHEALKHLRGKGKLSRRHAKWHKLGKTNVVVNTFSRKYALIAMLETKMLGLNCMKRP</sequence>
<proteinExistence type="predicted"/>
<dbReference type="OrthoDB" id="1933708at2759"/>
<organism evidence="1 2">
    <name type="scientific">Mucuna pruriens</name>
    <name type="common">Velvet bean</name>
    <name type="synonym">Dolichos pruriens</name>
    <dbReference type="NCBI Taxonomy" id="157652"/>
    <lineage>
        <taxon>Eukaryota</taxon>
        <taxon>Viridiplantae</taxon>
        <taxon>Streptophyta</taxon>
        <taxon>Embryophyta</taxon>
        <taxon>Tracheophyta</taxon>
        <taxon>Spermatophyta</taxon>
        <taxon>Magnoliopsida</taxon>
        <taxon>eudicotyledons</taxon>
        <taxon>Gunneridae</taxon>
        <taxon>Pentapetalae</taxon>
        <taxon>rosids</taxon>
        <taxon>fabids</taxon>
        <taxon>Fabales</taxon>
        <taxon>Fabaceae</taxon>
        <taxon>Papilionoideae</taxon>
        <taxon>50 kb inversion clade</taxon>
        <taxon>NPAAA clade</taxon>
        <taxon>indigoferoid/millettioid clade</taxon>
        <taxon>Phaseoleae</taxon>
        <taxon>Mucuna</taxon>
    </lineage>
</organism>
<gene>
    <name evidence="1" type="ORF">CR513_51915</name>
</gene>
<accession>A0A371ESW7</accession>
<protein>
    <recommendedName>
        <fullName evidence="3">Reverse transcriptase RNase H-like domain-containing protein</fullName>
    </recommendedName>
</protein>
<evidence type="ECO:0000313" key="2">
    <source>
        <dbReference type="Proteomes" id="UP000257109"/>
    </source>
</evidence>